<keyword evidence="2" id="KW-0411">Iron-sulfur</keyword>
<proteinExistence type="predicted"/>
<evidence type="ECO:0000256" key="2">
    <source>
        <dbReference type="ARBA" id="ARBA00023014"/>
    </source>
</evidence>
<dbReference type="CDD" id="cd00207">
    <property type="entry name" value="fer2"/>
    <property type="match status" value="1"/>
</dbReference>
<gene>
    <name evidence="4" type="ORF">BQ4739_LOCUS3138</name>
</gene>
<evidence type="ECO:0000313" key="4">
    <source>
        <dbReference type="EMBL" id="SZX62561.1"/>
    </source>
</evidence>
<dbReference type="SUPFAM" id="SSF54292">
    <property type="entry name" value="2Fe-2S ferredoxin-like"/>
    <property type="match status" value="1"/>
</dbReference>
<dbReference type="InterPro" id="IPR006058">
    <property type="entry name" value="2Fe2S_fd_BS"/>
</dbReference>
<keyword evidence="1" id="KW-0001">2Fe-2S</keyword>
<sequence length="86" mass="8985">MAAPGEDLVEVAQRCGVTIPTGCWQGNCGVCEVEVYKYTGDAAKDSSAGSSPAVVRACVTKLPPGYSRVEVAQMQDAIWGLDGFDT</sequence>
<dbReference type="Pfam" id="PF00111">
    <property type="entry name" value="Fer2"/>
    <property type="match status" value="1"/>
</dbReference>
<protein>
    <submittedName>
        <fullName evidence="4">Uncharacterized protein</fullName>
    </submittedName>
</protein>
<evidence type="ECO:0000313" key="5">
    <source>
        <dbReference type="Proteomes" id="UP000256970"/>
    </source>
</evidence>
<dbReference type="Gene3D" id="3.10.20.30">
    <property type="match status" value="1"/>
</dbReference>
<dbReference type="AlphaFoldDB" id="A0A383VBJ2"/>
<evidence type="ECO:0000256" key="3">
    <source>
        <dbReference type="ARBA" id="ARBA00034078"/>
    </source>
</evidence>
<comment type="cofactor">
    <cofactor evidence="3">
        <name>[2Fe-2S] cluster</name>
        <dbReference type="ChEBI" id="CHEBI:190135"/>
    </cofactor>
</comment>
<dbReference type="PROSITE" id="PS51085">
    <property type="entry name" value="2FE2S_FER_2"/>
    <property type="match status" value="1"/>
</dbReference>
<name>A0A383VBJ2_TETOB</name>
<evidence type="ECO:0000256" key="1">
    <source>
        <dbReference type="ARBA" id="ARBA00022714"/>
    </source>
</evidence>
<accession>A0A383VBJ2</accession>
<dbReference type="EMBL" id="FNXT01000240">
    <property type="protein sequence ID" value="SZX62561.1"/>
    <property type="molecule type" value="Genomic_DNA"/>
</dbReference>
<dbReference type="OrthoDB" id="510469at2759"/>
<dbReference type="InterPro" id="IPR012675">
    <property type="entry name" value="Beta-grasp_dom_sf"/>
</dbReference>
<keyword evidence="1" id="KW-0408">Iron</keyword>
<dbReference type="InterPro" id="IPR036010">
    <property type="entry name" value="2Fe-2S_ferredoxin-like_sf"/>
</dbReference>
<organism evidence="4 5">
    <name type="scientific">Tetradesmus obliquus</name>
    <name type="common">Green alga</name>
    <name type="synonym">Acutodesmus obliquus</name>
    <dbReference type="NCBI Taxonomy" id="3088"/>
    <lineage>
        <taxon>Eukaryota</taxon>
        <taxon>Viridiplantae</taxon>
        <taxon>Chlorophyta</taxon>
        <taxon>core chlorophytes</taxon>
        <taxon>Chlorophyceae</taxon>
        <taxon>CS clade</taxon>
        <taxon>Sphaeropleales</taxon>
        <taxon>Scenedesmaceae</taxon>
        <taxon>Tetradesmus</taxon>
    </lineage>
</organism>
<keyword evidence="1" id="KW-0479">Metal-binding</keyword>
<dbReference type="GO" id="GO:0051537">
    <property type="term" value="F:2 iron, 2 sulfur cluster binding"/>
    <property type="evidence" value="ECO:0007669"/>
    <property type="project" value="UniProtKB-KW"/>
</dbReference>
<dbReference type="Proteomes" id="UP000256970">
    <property type="component" value="Unassembled WGS sequence"/>
</dbReference>
<dbReference type="InterPro" id="IPR001041">
    <property type="entry name" value="2Fe-2S_ferredoxin-type"/>
</dbReference>
<dbReference type="PROSITE" id="PS00197">
    <property type="entry name" value="2FE2S_FER_1"/>
    <property type="match status" value="1"/>
</dbReference>
<reference evidence="4 5" key="1">
    <citation type="submission" date="2016-10" db="EMBL/GenBank/DDBJ databases">
        <authorList>
            <person name="Cai Z."/>
        </authorList>
    </citation>
    <scope>NUCLEOTIDE SEQUENCE [LARGE SCALE GENOMIC DNA]</scope>
</reference>
<keyword evidence="5" id="KW-1185">Reference proteome</keyword>